<evidence type="ECO:0000256" key="4">
    <source>
        <dbReference type="ARBA" id="ARBA00022737"/>
    </source>
</evidence>
<comment type="caution">
    <text evidence="7">Lacks conserved residue(s) required for the propagation of feature annotation.</text>
</comment>
<comment type="subcellular location">
    <subcellularLocation>
        <location evidence="1">Secreted</location>
    </subcellularLocation>
</comment>
<dbReference type="PROSITE" id="PS01187">
    <property type="entry name" value="EGF_CA"/>
    <property type="match status" value="1"/>
</dbReference>
<evidence type="ECO:0000256" key="3">
    <source>
        <dbReference type="ARBA" id="ARBA00022536"/>
    </source>
</evidence>
<dbReference type="GeneID" id="101845445"/>
<keyword evidence="2" id="KW-0964">Secreted</keyword>
<dbReference type="SUPFAM" id="SSF57196">
    <property type="entry name" value="EGF/Laminin"/>
    <property type="match status" value="5"/>
</dbReference>
<evidence type="ECO:0000256" key="6">
    <source>
        <dbReference type="ARBA" id="ARBA00023180"/>
    </source>
</evidence>
<evidence type="ECO:0000313" key="9">
    <source>
        <dbReference type="Proteomes" id="UP000694888"/>
    </source>
</evidence>
<feature type="disulfide bond" evidence="7">
    <location>
        <begin position="261"/>
        <end position="270"/>
    </location>
</feature>
<dbReference type="InterPro" id="IPR018097">
    <property type="entry name" value="EGF_Ca-bd_CS"/>
</dbReference>
<evidence type="ECO:0000259" key="8">
    <source>
        <dbReference type="PROSITE" id="PS50026"/>
    </source>
</evidence>
<keyword evidence="3 7" id="KW-0245">EGF-like domain</keyword>
<dbReference type="InterPro" id="IPR000152">
    <property type="entry name" value="EGF-type_Asp/Asn_hydroxyl_site"/>
</dbReference>
<feature type="domain" description="EGF-like" evidence="8">
    <location>
        <begin position="78"/>
        <end position="114"/>
    </location>
</feature>
<dbReference type="PROSITE" id="PS01186">
    <property type="entry name" value="EGF_2"/>
    <property type="match status" value="3"/>
</dbReference>
<dbReference type="PROSITE" id="PS50026">
    <property type="entry name" value="EGF_3"/>
    <property type="match status" value="5"/>
</dbReference>
<feature type="disulfide bond" evidence="7">
    <location>
        <begin position="104"/>
        <end position="113"/>
    </location>
</feature>
<dbReference type="Pfam" id="PF12661">
    <property type="entry name" value="hEGF"/>
    <property type="match status" value="2"/>
</dbReference>
<gene>
    <name evidence="10" type="primary">LOC101845445</name>
</gene>
<dbReference type="InterPro" id="IPR051145">
    <property type="entry name" value="GAS-SHBG-PROS"/>
</dbReference>
<accession>A0ABM1W4P9</accession>
<keyword evidence="4" id="KW-0677">Repeat</keyword>
<feature type="disulfide bond" evidence="7">
    <location>
        <begin position="221"/>
        <end position="230"/>
    </location>
</feature>
<dbReference type="PRINTS" id="PR00010">
    <property type="entry name" value="EGFBLOOD"/>
</dbReference>
<proteinExistence type="predicted"/>
<feature type="disulfide bond" evidence="7">
    <location>
        <begin position="164"/>
        <end position="181"/>
    </location>
</feature>
<dbReference type="PROSITE" id="PS00022">
    <property type="entry name" value="EGF_1"/>
    <property type="match status" value="4"/>
</dbReference>
<feature type="domain" description="EGF-like" evidence="8">
    <location>
        <begin position="116"/>
        <end position="153"/>
    </location>
</feature>
<dbReference type="Pfam" id="PF07645">
    <property type="entry name" value="EGF_CA"/>
    <property type="match status" value="1"/>
</dbReference>
<name>A0ABM1W4P9_APLCA</name>
<keyword evidence="6" id="KW-0325">Glycoprotein</keyword>
<evidence type="ECO:0000256" key="1">
    <source>
        <dbReference type="ARBA" id="ARBA00004613"/>
    </source>
</evidence>
<dbReference type="SMART" id="SM00181">
    <property type="entry name" value="EGF"/>
    <property type="match status" value="5"/>
</dbReference>
<dbReference type="InterPro" id="IPR000742">
    <property type="entry name" value="EGF"/>
</dbReference>
<dbReference type="PROSITE" id="PS00010">
    <property type="entry name" value="ASX_HYDROXYL"/>
    <property type="match status" value="5"/>
</dbReference>
<evidence type="ECO:0000256" key="2">
    <source>
        <dbReference type="ARBA" id="ARBA00022525"/>
    </source>
</evidence>
<protein>
    <submittedName>
        <fullName evidence="10">Fibropellin-1</fullName>
    </submittedName>
</protein>
<dbReference type="CDD" id="cd00054">
    <property type="entry name" value="EGF_CA"/>
    <property type="match status" value="4"/>
</dbReference>
<feature type="domain" description="EGF-like" evidence="8">
    <location>
        <begin position="195"/>
        <end position="231"/>
    </location>
</feature>
<feature type="domain" description="EGF-like" evidence="8">
    <location>
        <begin position="233"/>
        <end position="271"/>
    </location>
</feature>
<dbReference type="SMART" id="SM00179">
    <property type="entry name" value="EGF_CA"/>
    <property type="match status" value="5"/>
</dbReference>
<feature type="domain" description="EGF-like" evidence="8">
    <location>
        <begin position="155"/>
        <end position="193"/>
    </location>
</feature>
<dbReference type="InterPro" id="IPR001881">
    <property type="entry name" value="EGF-like_Ca-bd_dom"/>
</dbReference>
<dbReference type="Gene3D" id="2.10.25.10">
    <property type="entry name" value="Laminin"/>
    <property type="match status" value="5"/>
</dbReference>
<reference evidence="10" key="1">
    <citation type="submission" date="2025-08" db="UniProtKB">
        <authorList>
            <consortium name="RefSeq"/>
        </authorList>
    </citation>
    <scope>IDENTIFICATION</scope>
</reference>
<feature type="disulfide bond" evidence="7">
    <location>
        <begin position="183"/>
        <end position="192"/>
    </location>
</feature>
<dbReference type="InterPro" id="IPR013032">
    <property type="entry name" value="EGF-like_CS"/>
</dbReference>
<keyword evidence="5 7" id="KW-1015">Disulfide bond</keyword>
<keyword evidence="9" id="KW-1185">Reference proteome</keyword>
<dbReference type="Proteomes" id="UP000694888">
    <property type="component" value="Unplaced"/>
</dbReference>
<dbReference type="Pfam" id="PF00008">
    <property type="entry name" value="EGF"/>
    <property type="match status" value="2"/>
</dbReference>
<dbReference type="RefSeq" id="XP_035829642.1">
    <property type="nucleotide sequence ID" value="XM_035973749.1"/>
</dbReference>
<dbReference type="PANTHER" id="PTHR24040">
    <property type="entry name" value="LAMININ G-LIKE DOMAIN-CONTAINING PROTEIN"/>
    <property type="match status" value="1"/>
</dbReference>
<dbReference type="InterPro" id="IPR049883">
    <property type="entry name" value="NOTCH1_EGF-like"/>
</dbReference>
<evidence type="ECO:0000256" key="7">
    <source>
        <dbReference type="PROSITE-ProRule" id="PRU00076"/>
    </source>
</evidence>
<evidence type="ECO:0000313" key="10">
    <source>
        <dbReference type="RefSeq" id="XP_035829642.1"/>
    </source>
</evidence>
<evidence type="ECO:0000256" key="5">
    <source>
        <dbReference type="ARBA" id="ARBA00023157"/>
    </source>
</evidence>
<feature type="non-terminal residue" evidence="10">
    <location>
        <position position="284"/>
    </location>
</feature>
<dbReference type="PANTHER" id="PTHR24040:SF13">
    <property type="entry name" value="FIBROPELLIN-1"/>
    <property type="match status" value="1"/>
</dbReference>
<sequence>METLDRLKQLTSIVPCASSEIVGVECQASSPGASGGGLMCSDSGALCENSMQASGQCDNYRVRYLCGIPAARNQVCKSINFCDPDPCENGAPCTDTGGGFLCSCRDGFSGHRCQHDINDCEPGPCKNGGNCTDLLNNFLCDCSGTGFDGPTCERDINECDSDPCNITRSRACQNLTNDFSCDCLPGYTGKACEEEVNECASAPCLHGAVCNDRQADFHCVCPNGWSGKTCEIEDKLCSDLGEPCDNAAQCLDLFNSYYCRCLPNTYGTNCSDSLDVCLVDILYV</sequence>
<organism evidence="9 10">
    <name type="scientific">Aplysia californica</name>
    <name type="common">California sea hare</name>
    <dbReference type="NCBI Taxonomy" id="6500"/>
    <lineage>
        <taxon>Eukaryota</taxon>
        <taxon>Metazoa</taxon>
        <taxon>Spiralia</taxon>
        <taxon>Lophotrochozoa</taxon>
        <taxon>Mollusca</taxon>
        <taxon>Gastropoda</taxon>
        <taxon>Heterobranchia</taxon>
        <taxon>Euthyneura</taxon>
        <taxon>Tectipleura</taxon>
        <taxon>Aplysiida</taxon>
        <taxon>Aplysioidea</taxon>
        <taxon>Aplysiidae</taxon>
        <taxon>Aplysia</taxon>
    </lineage>
</organism>